<reference evidence="1" key="1">
    <citation type="submission" date="2018-05" db="EMBL/GenBank/DDBJ databases">
        <authorList>
            <person name="Lanie J.A."/>
            <person name="Ng W.-L."/>
            <person name="Kazmierczak K.M."/>
            <person name="Andrzejewski T.M."/>
            <person name="Davidsen T.M."/>
            <person name="Wayne K.J."/>
            <person name="Tettelin H."/>
            <person name="Glass J.I."/>
            <person name="Rusch D."/>
            <person name="Podicherti R."/>
            <person name="Tsui H.-C.T."/>
            <person name="Winkler M.E."/>
        </authorList>
    </citation>
    <scope>NUCLEOTIDE SEQUENCE</scope>
</reference>
<organism evidence="1">
    <name type="scientific">marine metagenome</name>
    <dbReference type="NCBI Taxonomy" id="408172"/>
    <lineage>
        <taxon>unclassified sequences</taxon>
        <taxon>metagenomes</taxon>
        <taxon>ecological metagenomes</taxon>
    </lineage>
</organism>
<dbReference type="Gene3D" id="2.60.120.330">
    <property type="entry name" value="B-lactam Antibiotic, Isopenicillin N Synthase, Chain"/>
    <property type="match status" value="1"/>
</dbReference>
<name>A0A383BEG4_9ZZZZ</name>
<accession>A0A383BEG4</accession>
<dbReference type="InterPro" id="IPR027443">
    <property type="entry name" value="IPNS-like_sf"/>
</dbReference>
<protein>
    <recommendedName>
        <fullName evidence="2">Aspartyl/asparaginy/proline hydroxylase domain-containing protein</fullName>
    </recommendedName>
</protein>
<proteinExistence type="predicted"/>
<dbReference type="AlphaFoldDB" id="A0A383BEG4"/>
<evidence type="ECO:0008006" key="2">
    <source>
        <dbReference type="Google" id="ProtNLM"/>
    </source>
</evidence>
<sequence length="167" mass="19910">MLYRKTDIQYDIEQVKWEYDNLFWRAKAPDWYESKGGGTQLCIQSYNDATDPYTDGCGSMSRFPDRTEYMYNTLNPIFKNTVFEDIVKGYFRARFMKMIMHTTYSIHADKAPRLHLAIDTHDDAYFFWPEHKEFVHIPADGYMYWVDTTKKHTFINAGPDRTHLVMV</sequence>
<evidence type="ECO:0000313" key="1">
    <source>
        <dbReference type="EMBL" id="SVE18221.1"/>
    </source>
</evidence>
<dbReference type="EMBL" id="UINC01199679">
    <property type="protein sequence ID" value="SVE18221.1"/>
    <property type="molecule type" value="Genomic_DNA"/>
</dbReference>
<gene>
    <name evidence="1" type="ORF">METZ01_LOCUS471075</name>
</gene>